<dbReference type="Proteomes" id="UP000565262">
    <property type="component" value="Unassembled WGS sequence"/>
</dbReference>
<evidence type="ECO:0000256" key="1">
    <source>
        <dbReference type="ARBA" id="ARBA00001974"/>
    </source>
</evidence>
<evidence type="ECO:0000256" key="2">
    <source>
        <dbReference type="ARBA" id="ARBA00004749"/>
    </source>
</evidence>
<dbReference type="InterPro" id="IPR018168">
    <property type="entry name" value="Ubi_Hdrlase_CS"/>
</dbReference>
<evidence type="ECO:0000256" key="5">
    <source>
        <dbReference type="ARBA" id="ARBA00022827"/>
    </source>
</evidence>
<dbReference type="GO" id="GO:0019168">
    <property type="term" value="F:2-polyprenylphenol 6-hydroxylase activity"/>
    <property type="evidence" value="ECO:0007669"/>
    <property type="project" value="TreeGrafter"/>
</dbReference>
<comment type="subunit">
    <text evidence="8">Component of the Ubi complex metabolon, which regroups five ubiquinone biosynthesis proteins (UbiE, UbiF, UbiG, UbiH and UbiI) and two accessory factors (UbiK and the lipid-binding protein UbiJ).</text>
</comment>
<dbReference type="InterPro" id="IPR036188">
    <property type="entry name" value="FAD/NAD-bd_sf"/>
</dbReference>
<dbReference type="FunFam" id="3.50.50.60:FF:000021">
    <property type="entry name" value="Ubiquinone biosynthesis monooxygenase COQ6"/>
    <property type="match status" value="1"/>
</dbReference>
<evidence type="ECO:0000259" key="9">
    <source>
        <dbReference type="Pfam" id="PF01494"/>
    </source>
</evidence>
<evidence type="ECO:0000256" key="8">
    <source>
        <dbReference type="ARBA" id="ARBA00065734"/>
    </source>
</evidence>
<comment type="caution">
    <text evidence="10">The sequence shown here is derived from an EMBL/GenBank/DDBJ whole genome shotgun (WGS) entry which is preliminary data.</text>
</comment>
<evidence type="ECO:0000313" key="11">
    <source>
        <dbReference type="Proteomes" id="UP000565262"/>
    </source>
</evidence>
<dbReference type="PANTHER" id="PTHR43876:SF7">
    <property type="entry name" value="UBIQUINONE BIOSYNTHESIS MONOOXYGENASE COQ6, MITOCHONDRIAL"/>
    <property type="match status" value="1"/>
</dbReference>
<organism evidence="10 11">
    <name type="scientific">Oceanospirillum sediminis</name>
    <dbReference type="NCBI Taxonomy" id="2760088"/>
    <lineage>
        <taxon>Bacteria</taxon>
        <taxon>Pseudomonadati</taxon>
        <taxon>Pseudomonadota</taxon>
        <taxon>Gammaproteobacteria</taxon>
        <taxon>Oceanospirillales</taxon>
        <taxon>Oceanospirillaceae</taxon>
        <taxon>Oceanospirillum</taxon>
    </lineage>
</organism>
<dbReference type="InterPro" id="IPR051205">
    <property type="entry name" value="UbiH/COQ6_monooxygenase"/>
</dbReference>
<dbReference type="InterPro" id="IPR002938">
    <property type="entry name" value="FAD-bd"/>
</dbReference>
<comment type="cofactor">
    <cofactor evidence="1">
        <name>FAD</name>
        <dbReference type="ChEBI" id="CHEBI:57692"/>
    </cofactor>
</comment>
<keyword evidence="7 10" id="KW-0503">Monooxygenase</keyword>
<dbReference type="AlphaFoldDB" id="A0A839IQT4"/>
<dbReference type="PANTHER" id="PTHR43876">
    <property type="entry name" value="UBIQUINONE BIOSYNTHESIS MONOOXYGENASE COQ6, MITOCHONDRIAL"/>
    <property type="match status" value="1"/>
</dbReference>
<dbReference type="EMBL" id="JACJFM010000010">
    <property type="protein sequence ID" value="MBB1486859.1"/>
    <property type="molecule type" value="Genomic_DNA"/>
</dbReference>
<dbReference type="PRINTS" id="PR00420">
    <property type="entry name" value="RNGMNOXGNASE"/>
</dbReference>
<feature type="domain" description="FAD-binding" evidence="9">
    <location>
        <begin position="11"/>
        <end position="338"/>
    </location>
</feature>
<accession>A0A839IQT4</accession>
<evidence type="ECO:0000256" key="4">
    <source>
        <dbReference type="ARBA" id="ARBA00022630"/>
    </source>
</evidence>
<dbReference type="InterPro" id="IPR010971">
    <property type="entry name" value="UbiH/COQ6"/>
</dbReference>
<protein>
    <submittedName>
        <fullName evidence="10">FAD-dependent monooxygenase</fullName>
    </submittedName>
</protein>
<evidence type="ECO:0000256" key="3">
    <source>
        <dbReference type="ARBA" id="ARBA00005349"/>
    </source>
</evidence>
<evidence type="ECO:0000256" key="7">
    <source>
        <dbReference type="ARBA" id="ARBA00023033"/>
    </source>
</evidence>
<dbReference type="GO" id="GO:0110142">
    <property type="term" value="C:ubiquinone biosynthesis complex"/>
    <property type="evidence" value="ECO:0007669"/>
    <property type="project" value="UniProtKB-ARBA"/>
</dbReference>
<reference evidence="10 11" key="1">
    <citation type="submission" date="2020-08" db="EMBL/GenBank/DDBJ databases">
        <title>Oceanospirillum sp. nov. isolated from marine sediment.</title>
        <authorList>
            <person name="Ji X."/>
        </authorList>
    </citation>
    <scope>NUCLEOTIDE SEQUENCE [LARGE SCALE GENOMIC DNA]</scope>
    <source>
        <strain evidence="10 11">D5</strain>
    </source>
</reference>
<proteinExistence type="inferred from homology"/>
<dbReference type="Gene3D" id="3.50.50.60">
    <property type="entry name" value="FAD/NAD(P)-binding domain"/>
    <property type="match status" value="2"/>
</dbReference>
<dbReference type="NCBIfam" id="TIGR01988">
    <property type="entry name" value="Ubi-OHases"/>
    <property type="match status" value="1"/>
</dbReference>
<dbReference type="SUPFAM" id="SSF51905">
    <property type="entry name" value="FAD/NAD(P)-binding domain"/>
    <property type="match status" value="1"/>
</dbReference>
<keyword evidence="6" id="KW-0560">Oxidoreductase</keyword>
<dbReference type="UniPathway" id="UPA00232"/>
<evidence type="ECO:0000256" key="6">
    <source>
        <dbReference type="ARBA" id="ARBA00023002"/>
    </source>
</evidence>
<comment type="pathway">
    <text evidence="2">Cofactor biosynthesis; ubiquinone biosynthesis.</text>
</comment>
<dbReference type="Pfam" id="PF01494">
    <property type="entry name" value="FAD_binding_3"/>
    <property type="match status" value="1"/>
</dbReference>
<evidence type="ECO:0000313" key="10">
    <source>
        <dbReference type="EMBL" id="MBB1486859.1"/>
    </source>
</evidence>
<keyword evidence="11" id="KW-1185">Reference proteome</keyword>
<name>A0A839IQT4_9GAMM</name>
<dbReference type="GO" id="GO:0006744">
    <property type="term" value="P:ubiquinone biosynthetic process"/>
    <property type="evidence" value="ECO:0007669"/>
    <property type="project" value="UniProtKB-UniPathway"/>
</dbReference>
<dbReference type="PROSITE" id="PS01304">
    <property type="entry name" value="UBIH"/>
    <property type="match status" value="1"/>
</dbReference>
<keyword evidence="4" id="KW-0285">Flavoprotein</keyword>
<gene>
    <name evidence="10" type="ORF">H4O21_09575</name>
</gene>
<dbReference type="GO" id="GO:0071949">
    <property type="term" value="F:FAD binding"/>
    <property type="evidence" value="ECO:0007669"/>
    <property type="project" value="InterPro"/>
</dbReference>
<sequence>MTQAAPINHYDLIIVGGGMVGASIACGLSDTGMRIAVLEASEQTQPWQPDQVDPRVSALTEASRTFLESLNAWPGMTQMRVTPYQQMKVWEADGTGHIEFSCDDIHAENIGHIVENSVTLNALIQQLEQKSQVEILRGARLTGITDAFKDEYGSCRSVMLADGTQLSAQLIVATDGARSKVREWGGFETREWDYGHDAIVTTIKLEQPHQGTAWQRFMPTGPLALLPVTFNADDHYCSIVWSTTPDEAQQLSELSDEAFCAELTLASEQRLGKVISCDPRFTFPLRQRHAKSYWKESLVLAGDAAHTIHPLAGQGVNLGLLDAATLTEELANAWQRQQPLGIAQTLGKYQRRRMPDNLKMMALMEGFKRLYGPVPVGLRWARNVGMNLVNDTPVVKQQLLRQALGERGGLPEAATVKLA</sequence>
<keyword evidence="5" id="KW-0274">FAD</keyword>
<comment type="similarity">
    <text evidence="3">Belongs to the UbiH/COQ6 family.</text>
</comment>
<dbReference type="RefSeq" id="WP_182808645.1">
    <property type="nucleotide sequence ID" value="NZ_JACJFM010000010.1"/>
</dbReference>